<organism evidence="3 4">
    <name type="scientific">Achromobacter ruhlandii</name>
    <dbReference type="NCBI Taxonomy" id="72557"/>
    <lineage>
        <taxon>Bacteria</taxon>
        <taxon>Pseudomonadati</taxon>
        <taxon>Pseudomonadota</taxon>
        <taxon>Betaproteobacteria</taxon>
        <taxon>Burkholderiales</taxon>
        <taxon>Alcaligenaceae</taxon>
        <taxon>Achromobacter</taxon>
    </lineage>
</organism>
<feature type="domain" description="FecR protein" evidence="1">
    <location>
        <begin position="117"/>
        <end position="212"/>
    </location>
</feature>
<dbReference type="InterPro" id="IPR032623">
    <property type="entry name" value="FecR_N"/>
</dbReference>
<dbReference type="Gene3D" id="2.60.120.1440">
    <property type="match status" value="1"/>
</dbReference>
<dbReference type="InterPro" id="IPR012373">
    <property type="entry name" value="Ferrdict_sens_TM"/>
</dbReference>
<evidence type="ECO:0000313" key="3">
    <source>
        <dbReference type="EMBL" id="CAB3947492.1"/>
    </source>
</evidence>
<dbReference type="EMBL" id="CADILJ010000016">
    <property type="protein sequence ID" value="CAB3947492.1"/>
    <property type="molecule type" value="Genomic_DNA"/>
</dbReference>
<dbReference type="Proteomes" id="UP000494161">
    <property type="component" value="Unassembled WGS sequence"/>
</dbReference>
<dbReference type="InterPro" id="IPR006860">
    <property type="entry name" value="FecR"/>
</dbReference>
<accession>A0ABM8LUT8</accession>
<dbReference type="RefSeq" id="WP_049073219.1">
    <property type="nucleotide sequence ID" value="NZ_CADILJ010000016.1"/>
</dbReference>
<dbReference type="Pfam" id="PF04773">
    <property type="entry name" value="FecR"/>
    <property type="match status" value="1"/>
</dbReference>
<sequence>MRAPGAAAPIAASIVDQAIDWSVKLNFGQADARTRAAFERWRRAAPEHELAWTRVQSLNADFSAVPQGLALDALTTLNGTRRRHRRVVLKSLLVAGGALGTGWAMREQAPWQRLVADVSTGLGERRALTLSDGTYLVLNTDSAVSLLLDGPERVVVLHRGEISLNTGSDAGSPTRRPFRVRTPYGGIEALGTRFVVRVDDDGVRISVQEHAVALTPADGGDPLIVPAGQQGWLDRRRAQPLPPPAMEGAAWVEGAIVGKNMRLASLLTELSRYRRGRISCAPEVADLRVSGTYHVDDTDRALAFLVQTLPIRVRYWTRYWVTVGPA</sequence>
<keyword evidence="4" id="KW-1185">Reference proteome</keyword>
<evidence type="ECO:0000313" key="4">
    <source>
        <dbReference type="Proteomes" id="UP000494161"/>
    </source>
</evidence>
<evidence type="ECO:0000259" key="1">
    <source>
        <dbReference type="Pfam" id="PF04773"/>
    </source>
</evidence>
<dbReference type="PIRSF" id="PIRSF018266">
    <property type="entry name" value="FecR"/>
    <property type="match status" value="1"/>
</dbReference>
<dbReference type="GeneID" id="55560201"/>
<name>A0ABM8LUT8_9BURK</name>
<dbReference type="PANTHER" id="PTHR30273:SF2">
    <property type="entry name" value="PROTEIN FECR"/>
    <property type="match status" value="1"/>
</dbReference>
<feature type="domain" description="FecR N-terminal" evidence="2">
    <location>
        <begin position="16"/>
        <end position="58"/>
    </location>
</feature>
<dbReference type="PANTHER" id="PTHR30273">
    <property type="entry name" value="PERIPLASMIC SIGNAL SENSOR AND SIGMA FACTOR ACTIVATOR FECR-RELATED"/>
    <property type="match status" value="1"/>
</dbReference>
<comment type="caution">
    <text evidence="3">The sequence shown here is derived from an EMBL/GenBank/DDBJ whole genome shotgun (WGS) entry which is preliminary data.</text>
</comment>
<protein>
    <submittedName>
        <fullName evidence="3">Protein FecR</fullName>
    </submittedName>
</protein>
<dbReference type="Pfam" id="PF16220">
    <property type="entry name" value="DUF4880"/>
    <property type="match status" value="1"/>
</dbReference>
<proteinExistence type="predicted"/>
<reference evidence="3 4" key="1">
    <citation type="submission" date="2020-04" db="EMBL/GenBank/DDBJ databases">
        <authorList>
            <person name="De Canck E."/>
        </authorList>
    </citation>
    <scope>NUCLEOTIDE SEQUENCE [LARGE SCALE GENOMIC DNA]</scope>
    <source>
        <strain evidence="3 4">LMG 7053</strain>
    </source>
</reference>
<gene>
    <name evidence="3" type="primary">fecR_4</name>
    <name evidence="3" type="ORF">LMG7053_02434</name>
</gene>
<evidence type="ECO:0000259" key="2">
    <source>
        <dbReference type="Pfam" id="PF16220"/>
    </source>
</evidence>